<dbReference type="InterPro" id="IPR042100">
    <property type="entry name" value="Bug_dom1"/>
</dbReference>
<protein>
    <submittedName>
        <fullName evidence="1">Bordetella uptake protein</fullName>
    </submittedName>
</protein>
<dbReference type="EMBL" id="LR796247">
    <property type="protein sequence ID" value="CAB4131395.1"/>
    <property type="molecule type" value="Genomic_DNA"/>
</dbReference>
<dbReference type="Gene3D" id="3.40.190.10">
    <property type="entry name" value="Periplasmic binding protein-like II"/>
    <property type="match status" value="1"/>
</dbReference>
<dbReference type="SUPFAM" id="SSF53850">
    <property type="entry name" value="Periplasmic binding protein-like II"/>
    <property type="match status" value="1"/>
</dbReference>
<gene>
    <name evidence="1" type="ORF">UFOVP132_74</name>
</gene>
<accession>A0A6J5LBD9</accession>
<dbReference type="PANTHER" id="PTHR42928:SF3">
    <property type="entry name" value="UPF0065 PROTEIN YFLP"/>
    <property type="match status" value="1"/>
</dbReference>
<name>A0A6J5LBD9_9CAUD</name>
<dbReference type="Gene3D" id="3.40.190.150">
    <property type="entry name" value="Bordetella uptake gene, domain 1"/>
    <property type="match status" value="1"/>
</dbReference>
<dbReference type="PANTHER" id="PTHR42928">
    <property type="entry name" value="TRICARBOXYLATE-BINDING PROTEIN"/>
    <property type="match status" value="1"/>
</dbReference>
<sequence>MKALILALSMMVTNAAYAAKQIDVYSMFSPGAAGTIIGYEVINRLNAAQTEYEFRLSSLPGAAGDTAVLRAIAAARAGQEVLIWQGTSGYTFGKYVSANINAYDRDNDLVPIASFAGTPFHLMVNPDSEIKTLADLVSQFNKKDVVYFGSTSTNPITPFLNAIFMKSSGVKPSKDLNYTTPFDITKSVLGKESEYTIFSPTDVRGLRSLVMSGSERSRLYPNVPTGKELGMKDFVFTSTMQIAVPKEKSEFGLKFTQMMLQICYDQRFSDAVEKIGYETKCLFGDKLKSSIKEEALMIKKYENDVVWKP</sequence>
<organism evidence="1">
    <name type="scientific">uncultured Caudovirales phage</name>
    <dbReference type="NCBI Taxonomy" id="2100421"/>
    <lineage>
        <taxon>Viruses</taxon>
        <taxon>Duplodnaviria</taxon>
        <taxon>Heunggongvirae</taxon>
        <taxon>Uroviricota</taxon>
        <taxon>Caudoviricetes</taxon>
        <taxon>Peduoviridae</taxon>
        <taxon>Maltschvirus</taxon>
        <taxon>Maltschvirus maltsch</taxon>
    </lineage>
</organism>
<dbReference type="InterPro" id="IPR005064">
    <property type="entry name" value="BUG"/>
</dbReference>
<dbReference type="Pfam" id="PF03401">
    <property type="entry name" value="TctC"/>
    <property type="match status" value="1"/>
</dbReference>
<reference evidence="1" key="1">
    <citation type="submission" date="2020-04" db="EMBL/GenBank/DDBJ databases">
        <authorList>
            <person name="Chiriac C."/>
            <person name="Salcher M."/>
            <person name="Ghai R."/>
            <person name="Kavagutti S V."/>
        </authorList>
    </citation>
    <scope>NUCLEOTIDE SEQUENCE</scope>
</reference>
<proteinExistence type="predicted"/>
<evidence type="ECO:0000313" key="1">
    <source>
        <dbReference type="EMBL" id="CAB4131395.1"/>
    </source>
</evidence>